<keyword evidence="1 4" id="KW-0067">ATP-binding</keyword>
<dbReference type="Gene3D" id="3.40.50.300">
    <property type="entry name" value="P-loop containing nucleotide triphosphate hydrolases"/>
    <property type="match status" value="1"/>
</dbReference>
<proteinExistence type="predicted"/>
<evidence type="ECO:0000256" key="2">
    <source>
        <dbReference type="SAM" id="Phobius"/>
    </source>
</evidence>
<keyword evidence="5" id="KW-1185">Reference proteome</keyword>
<keyword evidence="2" id="KW-0812">Transmembrane</keyword>
<name>A0ABS5DE89_9PSEU</name>
<dbReference type="Proteomes" id="UP000674084">
    <property type="component" value="Unassembled WGS sequence"/>
</dbReference>
<reference evidence="4 5" key="1">
    <citation type="submission" date="2021-04" db="EMBL/GenBank/DDBJ databases">
        <title>Whole-genome sequencing of Saccharopolyspora endophytica KCTC 19397.</title>
        <authorList>
            <person name="Ay H."/>
            <person name="Saygin H."/>
            <person name="Sahin N."/>
        </authorList>
    </citation>
    <scope>NUCLEOTIDE SEQUENCE [LARGE SCALE GENOMIC DNA]</scope>
    <source>
        <strain evidence="4 5">KCTC 19397</strain>
    </source>
</reference>
<dbReference type="EMBL" id="JAGPXE010000004">
    <property type="protein sequence ID" value="MBQ0924606.1"/>
    <property type="molecule type" value="Genomic_DNA"/>
</dbReference>
<keyword evidence="1" id="KW-0547">Nucleotide-binding</keyword>
<dbReference type="InterPro" id="IPR027417">
    <property type="entry name" value="P-loop_NTPase"/>
</dbReference>
<feature type="domain" description="FtsK" evidence="3">
    <location>
        <begin position="389"/>
        <end position="592"/>
    </location>
</feature>
<keyword evidence="2" id="KW-0472">Membrane</keyword>
<evidence type="ECO:0000313" key="5">
    <source>
        <dbReference type="Proteomes" id="UP000674084"/>
    </source>
</evidence>
<dbReference type="SUPFAM" id="SSF52540">
    <property type="entry name" value="P-loop containing nucleoside triphosphate hydrolases"/>
    <property type="match status" value="1"/>
</dbReference>
<feature type="transmembrane region" description="Helical" evidence="2">
    <location>
        <begin position="163"/>
        <end position="187"/>
    </location>
</feature>
<evidence type="ECO:0000313" key="4">
    <source>
        <dbReference type="EMBL" id="MBQ0924606.1"/>
    </source>
</evidence>
<protein>
    <submittedName>
        <fullName evidence="4">ATP-binding protein</fullName>
    </submittedName>
</protein>
<dbReference type="RefSeq" id="WP_210970008.1">
    <property type="nucleotide sequence ID" value="NZ_JAGPXE010000004.1"/>
</dbReference>
<accession>A0ABS5DE89</accession>
<dbReference type="Pfam" id="PF01580">
    <property type="entry name" value="FtsK_SpoIIIE"/>
    <property type="match status" value="1"/>
</dbReference>
<dbReference type="GO" id="GO:0005524">
    <property type="term" value="F:ATP binding"/>
    <property type="evidence" value="ECO:0007669"/>
    <property type="project" value="UniProtKB-KW"/>
</dbReference>
<comment type="caution">
    <text evidence="4">The sequence shown here is derived from an EMBL/GenBank/DDBJ whole genome shotgun (WGS) entry which is preliminary data.</text>
</comment>
<dbReference type="PROSITE" id="PS50901">
    <property type="entry name" value="FTSK"/>
    <property type="match status" value="1"/>
</dbReference>
<keyword evidence="2" id="KW-1133">Transmembrane helix</keyword>
<sequence>MQPHEEIETPMGEVLNFPHRHQADTEPATVHATAERLADDVNSADEVVDAEVVAPSTEVVPRKPVVPPALAGKAREAAPVVKTAGLTALRHSYFLVAGAWDTFSTTYGRWTGRDIDAQIAAAQAAGEHAVAADLLRQRADSKKLFLERLKVWGQFLKHLPIGLAGLVGAVFGIVLVASLIAACSPGGMGFTDVWSGFFSALNSGFEFVAWAAEWSPWAGLAVLLGVLGSGYNKRRHRQAVPAFLAAPGSGVGEVEVTPSVVVSALRRAGIPALRRAIEHMDEHQRAAMLSPIRLAGCGVEVDVTLPSSGDTTVTTEQIRAKRRALAEGLGRHEHEVFITKAEAARTVRFWIADSGALDEPIGESPLVNDGFDKADIFSGKAPWGVTLRGDAFLLKLWQCHLLITGLSNQGKTASLRSLLLWLLLDASVEVHLADLKGVGDYNMLKPLVSTYIAGPTDEHVAEATEMLEWAVYEMNRRITEIEANADAYPNGITAALSRDVTSGFPPIVLVVDEAQVAYECPARDEDGIPYGGSKANSRFFNAVRKIQNQGRAVNVTFWQGTQDPTNENLPIRARNGAHIRASLVVATESQSRMALGDAAVDAGGAAPHELRQGKDKGVLVVKDADNTIETVRTNFIDGSSAEQIAERARILRAGTRFRRTEQAPEQRDLLEDVASVLEDADKVKATDVVARLRKLAPNHRAYQALDGGKLKAQLAALGVDVKKIDGIPTVTTHRVHAALAAREGENEPS</sequence>
<organism evidence="4 5">
    <name type="scientific">Saccharopolyspora endophytica</name>
    <dbReference type="NCBI Taxonomy" id="543886"/>
    <lineage>
        <taxon>Bacteria</taxon>
        <taxon>Bacillati</taxon>
        <taxon>Actinomycetota</taxon>
        <taxon>Actinomycetes</taxon>
        <taxon>Pseudonocardiales</taxon>
        <taxon>Pseudonocardiaceae</taxon>
        <taxon>Saccharopolyspora</taxon>
    </lineage>
</organism>
<evidence type="ECO:0000259" key="3">
    <source>
        <dbReference type="PROSITE" id="PS50901"/>
    </source>
</evidence>
<dbReference type="InterPro" id="IPR002543">
    <property type="entry name" value="FtsK_dom"/>
</dbReference>
<evidence type="ECO:0000256" key="1">
    <source>
        <dbReference type="PROSITE-ProRule" id="PRU00289"/>
    </source>
</evidence>
<gene>
    <name evidence="4" type="ORF">KBO27_11680</name>
</gene>
<feature type="binding site" evidence="1">
    <location>
        <begin position="405"/>
        <end position="412"/>
    </location>
    <ligand>
        <name>ATP</name>
        <dbReference type="ChEBI" id="CHEBI:30616"/>
    </ligand>
</feature>